<evidence type="ECO:0000259" key="2">
    <source>
        <dbReference type="Pfam" id="PF02517"/>
    </source>
</evidence>
<keyword evidence="1" id="KW-0472">Membrane</keyword>
<dbReference type="PANTHER" id="PTHR36435">
    <property type="entry name" value="SLR1288 PROTEIN"/>
    <property type="match status" value="1"/>
</dbReference>
<proteinExistence type="predicted"/>
<dbReference type="RefSeq" id="WP_311350167.1">
    <property type="nucleotide sequence ID" value="NZ_JAVRHR010000001.1"/>
</dbReference>
<feature type="domain" description="CAAX prenyl protease 2/Lysostaphin resistance protein A-like" evidence="2">
    <location>
        <begin position="117"/>
        <end position="212"/>
    </location>
</feature>
<keyword evidence="1" id="KW-0812">Transmembrane</keyword>
<evidence type="ECO:0000313" key="3">
    <source>
        <dbReference type="EMBL" id="MDT0606616.1"/>
    </source>
</evidence>
<feature type="transmembrane region" description="Helical" evidence="1">
    <location>
        <begin position="177"/>
        <end position="195"/>
    </location>
</feature>
<dbReference type="PANTHER" id="PTHR36435:SF1">
    <property type="entry name" value="CAAX AMINO TERMINAL PROTEASE FAMILY PROTEIN"/>
    <property type="match status" value="1"/>
</dbReference>
<dbReference type="Pfam" id="PF02517">
    <property type="entry name" value="Rce1-like"/>
    <property type="match status" value="1"/>
</dbReference>
<dbReference type="EMBL" id="JAVRHR010000001">
    <property type="protein sequence ID" value="MDT0606616.1"/>
    <property type="molecule type" value="Genomic_DNA"/>
</dbReference>
<keyword evidence="4" id="KW-1185">Reference proteome</keyword>
<evidence type="ECO:0000256" key="1">
    <source>
        <dbReference type="SAM" id="Phobius"/>
    </source>
</evidence>
<gene>
    <name evidence="3" type="ORF">RM706_06225</name>
</gene>
<feature type="transmembrane region" description="Helical" evidence="1">
    <location>
        <begin position="116"/>
        <end position="133"/>
    </location>
</feature>
<comment type="caution">
    <text evidence="3">The sequence shown here is derived from an EMBL/GenBank/DDBJ whole genome shotgun (WGS) entry which is preliminary data.</text>
</comment>
<sequence>MTIPKSIFQTILFLVILELIGTWVLFGVHFDIFELILRSKFINSLPQLLIILYFLYRVNGLHGLVISKTFFKFYLFALLLGISAPFIQEILKILYYQEIPINLFQFQLDFSELMKLNSIAGMLIIPFSEEFFFRHYIQKGLQEKYMPLISILVTSVLFGAIHLTNFIYNEGMLEPNFYQSFAASILGILTGILYFKSKSVGPPIILHIIWNMTIYITLT</sequence>
<accession>A0ABU3ACG7</accession>
<organism evidence="3 4">
    <name type="scientific">Croceitalea rosinachiae</name>
    <dbReference type="NCBI Taxonomy" id="3075596"/>
    <lineage>
        <taxon>Bacteria</taxon>
        <taxon>Pseudomonadati</taxon>
        <taxon>Bacteroidota</taxon>
        <taxon>Flavobacteriia</taxon>
        <taxon>Flavobacteriales</taxon>
        <taxon>Flavobacteriaceae</taxon>
        <taxon>Croceitalea</taxon>
    </lineage>
</organism>
<dbReference type="Proteomes" id="UP001255246">
    <property type="component" value="Unassembled WGS sequence"/>
</dbReference>
<feature type="transmembrane region" description="Helical" evidence="1">
    <location>
        <begin position="73"/>
        <end position="96"/>
    </location>
</feature>
<protein>
    <submittedName>
        <fullName evidence="3">Type II CAAX endopeptidase family protein</fullName>
    </submittedName>
</protein>
<dbReference type="InterPro" id="IPR003675">
    <property type="entry name" value="Rce1/LyrA-like_dom"/>
</dbReference>
<keyword evidence="1" id="KW-1133">Transmembrane helix</keyword>
<evidence type="ECO:0000313" key="4">
    <source>
        <dbReference type="Proteomes" id="UP001255246"/>
    </source>
</evidence>
<feature type="transmembrane region" description="Helical" evidence="1">
    <location>
        <begin position="48"/>
        <end position="66"/>
    </location>
</feature>
<dbReference type="InterPro" id="IPR052710">
    <property type="entry name" value="CAAX_protease"/>
</dbReference>
<reference evidence="3 4" key="1">
    <citation type="submission" date="2023-09" db="EMBL/GenBank/DDBJ databases">
        <authorList>
            <person name="Rey-Velasco X."/>
        </authorList>
    </citation>
    <scope>NUCLEOTIDE SEQUENCE [LARGE SCALE GENOMIC DNA]</scope>
    <source>
        <strain evidence="3 4">F388</strain>
    </source>
</reference>
<feature type="transmembrane region" description="Helical" evidence="1">
    <location>
        <begin position="145"/>
        <end position="165"/>
    </location>
</feature>
<name>A0ABU3ACG7_9FLAO</name>
<feature type="transmembrane region" description="Helical" evidence="1">
    <location>
        <begin position="7"/>
        <end position="28"/>
    </location>
</feature>